<evidence type="ECO:0000313" key="1">
    <source>
        <dbReference type="EMBL" id="QBQ73894.1"/>
    </source>
</evidence>
<proteinExistence type="predicted"/>
<dbReference type="GO" id="GO:0030246">
    <property type="term" value="F:carbohydrate binding"/>
    <property type="evidence" value="ECO:0007669"/>
    <property type="project" value="UniProtKB-KW"/>
</dbReference>
<dbReference type="SUPFAM" id="SSF49899">
    <property type="entry name" value="Concanavalin A-like lectins/glucanases"/>
    <property type="match status" value="1"/>
</dbReference>
<evidence type="ECO:0000313" key="2">
    <source>
        <dbReference type="Proteomes" id="UP000310297"/>
    </source>
</evidence>
<dbReference type="Gene3D" id="2.60.120.200">
    <property type="match status" value="1"/>
</dbReference>
<dbReference type="Proteomes" id="UP000310297">
    <property type="component" value="Segment"/>
</dbReference>
<name>A0A482MJC5_9CAUD</name>
<dbReference type="EMBL" id="MK605246">
    <property type="protein sequence ID" value="QBQ73894.1"/>
    <property type="molecule type" value="Genomic_DNA"/>
</dbReference>
<organism evidence="1 2">
    <name type="scientific">Nodularia phage vB_NspS-kac68v162</name>
    <dbReference type="NCBI Taxonomy" id="2557583"/>
    <lineage>
        <taxon>Viruses</taxon>
        <taxon>Duplodnaviria</taxon>
        <taxon>Heunggongvirae</taxon>
        <taxon>Uroviricota</taxon>
        <taxon>Caudoviricetes</taxon>
        <taxon>Ravarandavirus</taxon>
        <taxon>Ravarandavirus kac68v161</taxon>
    </lineage>
</organism>
<accession>A0A482MJC5</accession>
<reference evidence="1 2" key="1">
    <citation type="submission" date="2019-03" db="EMBL/GenBank/DDBJ databases">
        <title>Diversity and diversification of Nodularia spumigena cyanophages in the Baltic Sea.</title>
        <authorList>
            <person name="Sulcius S."/>
            <person name="Holmfeldt K."/>
            <person name="Simoliunas E."/>
        </authorList>
    </citation>
    <scope>NUCLEOTIDE SEQUENCE [LARGE SCALE GENOMIC DNA]</scope>
</reference>
<dbReference type="Pfam" id="PF13385">
    <property type="entry name" value="Laminin_G_3"/>
    <property type="match status" value="1"/>
</dbReference>
<keyword evidence="1" id="KW-0430">Lectin</keyword>
<protein>
    <submittedName>
        <fullName evidence="1">ConA-like lectin/glucanase</fullName>
    </submittedName>
</protein>
<dbReference type="InterPro" id="IPR013320">
    <property type="entry name" value="ConA-like_dom_sf"/>
</dbReference>
<gene>
    <name evidence="1" type="ORF">kac68v162_gp046</name>
</gene>
<sequence>MFNLIGSGLINSKKKAIITPSDPTVKALFHFDSDFSDVKGNTVNLIGSPTLSTAQSKFGGSSFYADPPYSHRIEIPSTENLALGTENFIFEFFCYAVTTAQKNFNVLDTNNLSSDIFFYTRDNNISLFYGGTKITTPCPSGQQNYVALTREGGLIKLYVNGVKASTDYNFGTGSLGTATKLTIGTTFGNNIYIDELRLSIGSIQTPTVVPTAPFPD</sequence>